<evidence type="ECO:0000313" key="9">
    <source>
        <dbReference type="EMBL" id="CAA9589191.1"/>
    </source>
</evidence>
<comment type="subunit">
    <text evidence="6">Monomer.</text>
</comment>
<evidence type="ECO:0000256" key="4">
    <source>
        <dbReference type="ARBA" id="ARBA00022723"/>
    </source>
</evidence>
<keyword evidence="5 6" id="KW-0378">Hydrolase</keyword>
<dbReference type="AlphaFoldDB" id="A0A6J4VWH2"/>
<feature type="domain" description="Peptidase M24" evidence="8">
    <location>
        <begin position="10"/>
        <end position="238"/>
    </location>
</feature>
<comment type="cofactor">
    <cofactor evidence="6">
        <name>Co(2+)</name>
        <dbReference type="ChEBI" id="CHEBI:48828"/>
    </cofactor>
    <cofactor evidence="6">
        <name>Zn(2+)</name>
        <dbReference type="ChEBI" id="CHEBI:29105"/>
    </cofactor>
    <cofactor evidence="6">
        <name>Mn(2+)</name>
        <dbReference type="ChEBI" id="CHEBI:29035"/>
    </cofactor>
    <cofactor evidence="6">
        <name>Fe(2+)</name>
        <dbReference type="ChEBI" id="CHEBI:29033"/>
    </cofactor>
    <text evidence="6">Binds 2 divalent metal cations per subunit. Has a high-affinity and a low affinity metal-binding site. The true nature of the physiological cofactor is under debate. The enzyme is active with cobalt, zinc, manganese or divalent iron ions. Most likely, methionine aminopeptidases function as mononuclear Fe(2+)-metalloproteases under physiological conditions, and the catalytically relevant metal-binding site has been assigned to the histidine-containing high-affinity site.</text>
</comment>
<feature type="binding site" evidence="6">
    <location>
        <position position="167"/>
    </location>
    <ligand>
        <name>a divalent metal cation</name>
        <dbReference type="ChEBI" id="CHEBI:60240"/>
        <label>2</label>
        <note>catalytic</note>
    </ligand>
</feature>
<accession>A0A6J4VWH2</accession>
<dbReference type="GO" id="GO:0070006">
    <property type="term" value="F:metalloaminopeptidase activity"/>
    <property type="evidence" value="ECO:0007669"/>
    <property type="project" value="UniProtKB-UniRule"/>
</dbReference>
<feature type="binding site" evidence="6">
    <location>
        <position position="231"/>
    </location>
    <ligand>
        <name>a divalent metal cation</name>
        <dbReference type="ChEBI" id="CHEBI:60240"/>
        <label>1</label>
    </ligand>
</feature>
<evidence type="ECO:0000256" key="3">
    <source>
        <dbReference type="ARBA" id="ARBA00022670"/>
    </source>
</evidence>
<evidence type="ECO:0000256" key="7">
    <source>
        <dbReference type="RuleBase" id="RU003653"/>
    </source>
</evidence>
<feature type="binding site" evidence="6">
    <location>
        <position position="104"/>
    </location>
    <ligand>
        <name>a divalent metal cation</name>
        <dbReference type="ChEBI" id="CHEBI:60240"/>
        <label>1</label>
    </ligand>
</feature>
<organism evidence="9">
    <name type="scientific">uncultured Truepera sp</name>
    <dbReference type="NCBI Taxonomy" id="543023"/>
    <lineage>
        <taxon>Bacteria</taxon>
        <taxon>Thermotogati</taxon>
        <taxon>Deinococcota</taxon>
        <taxon>Deinococci</taxon>
        <taxon>Trueperales</taxon>
        <taxon>Trueperaceae</taxon>
        <taxon>Truepera</taxon>
        <taxon>environmental samples</taxon>
    </lineage>
</organism>
<gene>
    <name evidence="6" type="primary">map</name>
    <name evidence="9" type="ORF">AVDCRST_MAG86-4344</name>
</gene>
<feature type="binding site" evidence="6">
    <location>
        <position position="104"/>
    </location>
    <ligand>
        <name>a divalent metal cation</name>
        <dbReference type="ChEBI" id="CHEBI:60240"/>
        <label>2</label>
        <note>catalytic</note>
    </ligand>
</feature>
<name>A0A6J4VWH2_9DEIN</name>
<keyword evidence="2 6" id="KW-0031">Aminopeptidase</keyword>
<dbReference type="NCBIfam" id="TIGR00500">
    <property type="entry name" value="met_pdase_I"/>
    <property type="match status" value="1"/>
</dbReference>
<feature type="binding site" evidence="6">
    <location>
        <position position="76"/>
    </location>
    <ligand>
        <name>substrate</name>
    </ligand>
</feature>
<proteinExistence type="inferred from homology"/>
<feature type="binding site" evidence="6">
    <location>
        <position position="231"/>
    </location>
    <ligand>
        <name>a divalent metal cation</name>
        <dbReference type="ChEBI" id="CHEBI:60240"/>
        <label>2</label>
        <note>catalytic</note>
    </ligand>
</feature>
<comment type="similarity">
    <text evidence="6">Belongs to the peptidase M24A family. Methionine aminopeptidase type 1 subfamily.</text>
</comment>
<protein>
    <recommendedName>
        <fullName evidence="6 7">Methionine aminopeptidase</fullName>
        <shortName evidence="6">MAP</shortName>
        <shortName evidence="6">MetAP</shortName>
        <ecNumber evidence="6 7">3.4.11.18</ecNumber>
    </recommendedName>
    <alternativeName>
        <fullName evidence="6">Peptidase M</fullName>
    </alternativeName>
</protein>
<evidence type="ECO:0000256" key="2">
    <source>
        <dbReference type="ARBA" id="ARBA00022438"/>
    </source>
</evidence>
<keyword evidence="4 6" id="KW-0479">Metal-binding</keyword>
<dbReference type="GO" id="GO:0046872">
    <property type="term" value="F:metal ion binding"/>
    <property type="evidence" value="ECO:0007669"/>
    <property type="project" value="UniProtKB-UniRule"/>
</dbReference>
<feature type="binding site" evidence="6">
    <location>
        <position position="174"/>
    </location>
    <ligand>
        <name>substrate</name>
    </ligand>
</feature>
<dbReference type="EMBL" id="CADCWP010000373">
    <property type="protein sequence ID" value="CAA9589191.1"/>
    <property type="molecule type" value="Genomic_DNA"/>
</dbReference>
<dbReference type="Gene3D" id="3.90.230.10">
    <property type="entry name" value="Creatinase/methionine aminopeptidase superfamily"/>
    <property type="match status" value="1"/>
</dbReference>
<dbReference type="PANTHER" id="PTHR43330">
    <property type="entry name" value="METHIONINE AMINOPEPTIDASE"/>
    <property type="match status" value="1"/>
</dbReference>
<keyword evidence="3 6" id="KW-0645">Protease</keyword>
<dbReference type="Pfam" id="PF00557">
    <property type="entry name" value="Peptidase_M24"/>
    <property type="match status" value="1"/>
</dbReference>
<evidence type="ECO:0000256" key="1">
    <source>
        <dbReference type="ARBA" id="ARBA00002521"/>
    </source>
</evidence>
<dbReference type="InterPro" id="IPR002467">
    <property type="entry name" value="Pept_M24A_MAP1"/>
</dbReference>
<sequence length="246" mass="26000">MSINSEAELEGMKRAGAVVAKALAAMKAAVKPGVTPAQLNDICGEVFAEHNAVSAPYLEYGAPAHAFVSVNADVVHGLPTDRPLEPGDVVKLDVTPNVGGFVADAALTVVVPPASKIAERLVACTEAAFWAAMKAAQAGRPLYAIGRAVEREVKRRGFHVIRELAGHGVGRAIHEVPEVLNFYYPNNLTKLTEGLVLAVEPMVATKVGRINTRTDGWTIGARSGTLTAHYEHTVVITQGRPLVLTA</sequence>
<dbReference type="EC" id="3.4.11.18" evidence="6 7"/>
<comment type="function">
    <text evidence="1 6">Removes the N-terminal methionine from nascent proteins. The N-terminal methionine is often cleaved when the second residue in the primary sequence is small and uncharged (Met-Ala-, Cys, Gly, Pro, Ser, Thr, or Val). Requires deformylation of the N(alpha)-formylated initiator methionine before it can be hydrolyzed.</text>
</comment>
<feature type="binding site" evidence="6">
    <location>
        <position position="93"/>
    </location>
    <ligand>
        <name>a divalent metal cation</name>
        <dbReference type="ChEBI" id="CHEBI:60240"/>
        <label>1</label>
    </ligand>
</feature>
<reference evidence="9" key="1">
    <citation type="submission" date="2020-02" db="EMBL/GenBank/DDBJ databases">
        <authorList>
            <person name="Meier V. D."/>
        </authorList>
    </citation>
    <scope>NUCLEOTIDE SEQUENCE</scope>
    <source>
        <strain evidence="9">AVDCRST_MAG86</strain>
    </source>
</reference>
<evidence type="ECO:0000256" key="6">
    <source>
        <dbReference type="HAMAP-Rule" id="MF_01974"/>
    </source>
</evidence>
<evidence type="ECO:0000259" key="8">
    <source>
        <dbReference type="Pfam" id="PF00557"/>
    </source>
</evidence>
<dbReference type="GO" id="GO:0004239">
    <property type="term" value="F:initiator methionyl aminopeptidase activity"/>
    <property type="evidence" value="ECO:0007669"/>
    <property type="project" value="UniProtKB-UniRule"/>
</dbReference>
<dbReference type="InterPro" id="IPR036005">
    <property type="entry name" value="Creatinase/aminopeptidase-like"/>
</dbReference>
<evidence type="ECO:0000256" key="5">
    <source>
        <dbReference type="ARBA" id="ARBA00022801"/>
    </source>
</evidence>
<dbReference type="GO" id="GO:0006508">
    <property type="term" value="P:proteolysis"/>
    <property type="evidence" value="ECO:0007669"/>
    <property type="project" value="UniProtKB-KW"/>
</dbReference>
<dbReference type="PRINTS" id="PR00599">
    <property type="entry name" value="MAPEPTIDASE"/>
</dbReference>
<dbReference type="PANTHER" id="PTHR43330:SF13">
    <property type="entry name" value="METHIONINE AMINOPEPTIDASE 2"/>
    <property type="match status" value="1"/>
</dbReference>
<dbReference type="InterPro" id="IPR001714">
    <property type="entry name" value="Pept_M24_MAP"/>
</dbReference>
<dbReference type="SUPFAM" id="SSF55920">
    <property type="entry name" value="Creatinase/aminopeptidase"/>
    <property type="match status" value="1"/>
</dbReference>
<comment type="catalytic activity">
    <reaction evidence="6 7">
        <text>Release of N-terminal amino acids, preferentially methionine, from peptides and arylamides.</text>
        <dbReference type="EC" id="3.4.11.18"/>
    </reaction>
</comment>
<dbReference type="HAMAP" id="MF_01974">
    <property type="entry name" value="MetAP_1"/>
    <property type="match status" value="1"/>
</dbReference>
<feature type="binding site" evidence="6">
    <location>
        <position position="200"/>
    </location>
    <ligand>
        <name>a divalent metal cation</name>
        <dbReference type="ChEBI" id="CHEBI:60240"/>
        <label>2</label>
        <note>catalytic</note>
    </ligand>
</feature>
<dbReference type="InterPro" id="IPR000994">
    <property type="entry name" value="Pept_M24"/>
</dbReference>